<dbReference type="FunFam" id="3.40.50.300:FF:000224">
    <property type="entry name" value="Energy-coupling factor transporter ATP-binding protein EcfA"/>
    <property type="match status" value="1"/>
</dbReference>
<keyword evidence="6 10" id="KW-0067">ATP-binding</keyword>
<keyword evidence="5" id="KW-0547">Nucleotide-binding</keyword>
<dbReference type="GO" id="GO:0042626">
    <property type="term" value="F:ATPase-coupled transmembrane transporter activity"/>
    <property type="evidence" value="ECO:0007669"/>
    <property type="project" value="TreeGrafter"/>
</dbReference>
<evidence type="ECO:0000256" key="5">
    <source>
        <dbReference type="ARBA" id="ARBA00022741"/>
    </source>
</evidence>
<keyword evidence="4" id="KW-1003">Cell membrane</keyword>
<proteinExistence type="inferred from homology"/>
<dbReference type="Pfam" id="PF00005">
    <property type="entry name" value="ABC_tran"/>
    <property type="match status" value="1"/>
</dbReference>
<evidence type="ECO:0000256" key="7">
    <source>
        <dbReference type="ARBA" id="ARBA00022967"/>
    </source>
</evidence>
<dbReference type="CDD" id="cd03225">
    <property type="entry name" value="ABC_cobalt_CbiO_domain1"/>
    <property type="match status" value="1"/>
</dbReference>
<dbReference type="RefSeq" id="WP_109604094.1">
    <property type="nucleotide sequence ID" value="NZ_JAMHJO010000007.1"/>
</dbReference>
<dbReference type="GO" id="GO:0016887">
    <property type="term" value="F:ATP hydrolysis activity"/>
    <property type="evidence" value="ECO:0007669"/>
    <property type="project" value="InterPro"/>
</dbReference>
<evidence type="ECO:0000256" key="4">
    <source>
        <dbReference type="ARBA" id="ARBA00022475"/>
    </source>
</evidence>
<name>A0AA45C8C6_9BACT</name>
<dbReference type="EMBL" id="QGGI01000003">
    <property type="protein sequence ID" value="PWJ95981.1"/>
    <property type="molecule type" value="Genomic_DNA"/>
</dbReference>
<keyword evidence="7" id="KW-1278">Translocase</keyword>
<evidence type="ECO:0000313" key="11">
    <source>
        <dbReference type="Proteomes" id="UP000245921"/>
    </source>
</evidence>
<dbReference type="InterPro" id="IPR027417">
    <property type="entry name" value="P-loop_NTPase"/>
</dbReference>
<dbReference type="AlphaFoldDB" id="A0AA45C8C6"/>
<evidence type="ECO:0000259" key="9">
    <source>
        <dbReference type="PROSITE" id="PS50893"/>
    </source>
</evidence>
<keyword evidence="8" id="KW-0472">Membrane</keyword>
<dbReference type="InterPro" id="IPR003439">
    <property type="entry name" value="ABC_transporter-like_ATP-bd"/>
</dbReference>
<dbReference type="PROSITE" id="PS50893">
    <property type="entry name" value="ABC_TRANSPORTER_2"/>
    <property type="match status" value="1"/>
</dbReference>
<dbReference type="InterPro" id="IPR050095">
    <property type="entry name" value="ECF_ABC_transporter_ATP-bd"/>
</dbReference>
<evidence type="ECO:0000313" key="10">
    <source>
        <dbReference type="EMBL" id="PWJ95981.1"/>
    </source>
</evidence>
<dbReference type="Gene3D" id="3.40.50.300">
    <property type="entry name" value="P-loop containing nucleotide triphosphate hydrolases"/>
    <property type="match status" value="1"/>
</dbReference>
<comment type="subcellular location">
    <subcellularLocation>
        <location evidence="1">Cell membrane</location>
    </subcellularLocation>
</comment>
<comment type="similarity">
    <text evidence="2">Belongs to the ABC transporter superfamily.</text>
</comment>
<gene>
    <name evidence="10" type="ORF">C7380_103162</name>
</gene>
<keyword evidence="3" id="KW-0813">Transport</keyword>
<accession>A0AA45C8C6</accession>
<sequence>MFFECKNIEFDYNENKILKNISLEFKKGEFVGLVGDNGSGKSTLMKILSGIYEPKNGKIIYENEELNIKNRTKIGYVFQNPENQIVGVTVDEDIAFGLENTGVPREEMIKKIKWALDVVGLNEKEKADPNTLSGGQKQRLAIASIVAMDPSIIFMDEPTTMLDPKGRLEVYKVIKKLVNMGKTIIIASHHAPDLNEVDRIIGLKNGKVIYDGNRDKFYMNTKMAIEIPFDIKLKKFLNKSYDELVEEICQ</sequence>
<comment type="caution">
    <text evidence="10">The sequence shown here is derived from an EMBL/GenBank/DDBJ whole genome shotgun (WGS) entry which is preliminary data.</text>
</comment>
<evidence type="ECO:0000256" key="1">
    <source>
        <dbReference type="ARBA" id="ARBA00004236"/>
    </source>
</evidence>
<dbReference type="SMART" id="SM00382">
    <property type="entry name" value="AAA"/>
    <property type="match status" value="1"/>
</dbReference>
<dbReference type="GO" id="GO:0005524">
    <property type="term" value="F:ATP binding"/>
    <property type="evidence" value="ECO:0007669"/>
    <property type="project" value="UniProtKB-KW"/>
</dbReference>
<evidence type="ECO:0000256" key="2">
    <source>
        <dbReference type="ARBA" id="ARBA00005417"/>
    </source>
</evidence>
<keyword evidence="11" id="KW-1185">Reference proteome</keyword>
<dbReference type="Proteomes" id="UP000245921">
    <property type="component" value="Unassembled WGS sequence"/>
</dbReference>
<dbReference type="GO" id="GO:0043190">
    <property type="term" value="C:ATP-binding cassette (ABC) transporter complex"/>
    <property type="evidence" value="ECO:0007669"/>
    <property type="project" value="TreeGrafter"/>
</dbReference>
<dbReference type="InterPro" id="IPR015856">
    <property type="entry name" value="ABC_transpr_CbiO/EcfA_su"/>
</dbReference>
<dbReference type="PANTHER" id="PTHR43553:SF24">
    <property type="entry name" value="ENERGY-COUPLING FACTOR TRANSPORTER ATP-BINDING PROTEIN ECFA1"/>
    <property type="match status" value="1"/>
</dbReference>
<evidence type="ECO:0000256" key="6">
    <source>
        <dbReference type="ARBA" id="ARBA00022840"/>
    </source>
</evidence>
<dbReference type="InterPro" id="IPR003593">
    <property type="entry name" value="AAA+_ATPase"/>
</dbReference>
<dbReference type="InterPro" id="IPR017871">
    <property type="entry name" value="ABC_transporter-like_CS"/>
</dbReference>
<organism evidence="10 11">
    <name type="scientific">Oceanotoga teriensis</name>
    <dbReference type="NCBI Taxonomy" id="515440"/>
    <lineage>
        <taxon>Bacteria</taxon>
        <taxon>Thermotogati</taxon>
        <taxon>Thermotogota</taxon>
        <taxon>Thermotogae</taxon>
        <taxon>Petrotogales</taxon>
        <taxon>Petrotogaceae</taxon>
        <taxon>Oceanotoga</taxon>
    </lineage>
</organism>
<feature type="domain" description="ABC transporter" evidence="9">
    <location>
        <begin position="3"/>
        <end position="230"/>
    </location>
</feature>
<dbReference type="SUPFAM" id="SSF52540">
    <property type="entry name" value="P-loop containing nucleoside triphosphate hydrolases"/>
    <property type="match status" value="1"/>
</dbReference>
<reference evidence="10 11" key="1">
    <citation type="submission" date="2018-05" db="EMBL/GenBank/DDBJ databases">
        <title>Genomic Encyclopedia of Type Strains, Phase IV (KMG-IV): sequencing the most valuable type-strain genomes for metagenomic binning, comparative biology and taxonomic classification.</title>
        <authorList>
            <person name="Goeker M."/>
        </authorList>
    </citation>
    <scope>NUCLEOTIDE SEQUENCE [LARGE SCALE GENOMIC DNA]</scope>
    <source>
        <strain evidence="10 11">DSM 24906</strain>
    </source>
</reference>
<dbReference type="PROSITE" id="PS00211">
    <property type="entry name" value="ABC_TRANSPORTER_1"/>
    <property type="match status" value="1"/>
</dbReference>
<protein>
    <submittedName>
        <fullName evidence="10">Energy-coupling factor transport system ATP-binding protein</fullName>
    </submittedName>
</protein>
<dbReference type="PANTHER" id="PTHR43553">
    <property type="entry name" value="HEAVY METAL TRANSPORTER"/>
    <property type="match status" value="1"/>
</dbReference>
<evidence type="ECO:0000256" key="3">
    <source>
        <dbReference type="ARBA" id="ARBA00022448"/>
    </source>
</evidence>
<evidence type="ECO:0000256" key="8">
    <source>
        <dbReference type="ARBA" id="ARBA00023136"/>
    </source>
</evidence>